<keyword evidence="2" id="KW-1185">Reference proteome</keyword>
<dbReference type="Proteomes" id="UP001589828">
    <property type="component" value="Unassembled WGS sequence"/>
</dbReference>
<comment type="caution">
    <text evidence="1">The sequence shown here is derived from an EMBL/GenBank/DDBJ whole genome shotgun (WGS) entry which is preliminary data.</text>
</comment>
<evidence type="ECO:0000313" key="2">
    <source>
        <dbReference type="Proteomes" id="UP001589828"/>
    </source>
</evidence>
<proteinExistence type="predicted"/>
<protein>
    <recommendedName>
        <fullName evidence="3">Glycosyl transferase family 28 C-terminal domain-containing protein</fullName>
    </recommendedName>
</protein>
<name>A0ABV6LA57_9SPHI</name>
<accession>A0ABV6LA57</accession>
<dbReference type="Gene3D" id="3.40.50.2000">
    <property type="entry name" value="Glycogen Phosphorylase B"/>
    <property type="match status" value="1"/>
</dbReference>
<organism evidence="1 2">
    <name type="scientific">Mucilaginibacter angelicae</name>
    <dbReference type="NCBI Taxonomy" id="869718"/>
    <lineage>
        <taxon>Bacteria</taxon>
        <taxon>Pseudomonadati</taxon>
        <taxon>Bacteroidota</taxon>
        <taxon>Sphingobacteriia</taxon>
        <taxon>Sphingobacteriales</taxon>
        <taxon>Sphingobacteriaceae</taxon>
        <taxon>Mucilaginibacter</taxon>
    </lineage>
</organism>
<evidence type="ECO:0008006" key="3">
    <source>
        <dbReference type="Google" id="ProtNLM"/>
    </source>
</evidence>
<reference evidence="1 2" key="1">
    <citation type="submission" date="2024-09" db="EMBL/GenBank/DDBJ databases">
        <authorList>
            <person name="Sun Q."/>
            <person name="Mori K."/>
        </authorList>
    </citation>
    <scope>NUCLEOTIDE SEQUENCE [LARGE SCALE GENOMIC DNA]</scope>
    <source>
        <strain evidence="1 2">NCAIM B.02415</strain>
    </source>
</reference>
<dbReference type="RefSeq" id="WP_377024143.1">
    <property type="nucleotide sequence ID" value="NZ_JBHLTS010000051.1"/>
</dbReference>
<dbReference type="EMBL" id="JBHLTS010000051">
    <property type="protein sequence ID" value="MFC0516357.1"/>
    <property type="molecule type" value="Genomic_DNA"/>
</dbReference>
<sequence length="369" mass="41750">MPKKILLYAHDGVGYGHIARMSNLGTALIKEGPGFQIDLVTGYQSIGTFLPPNHSFTVIKIPSNISRATITDPITEQRYHQRITDRKEAWRKIFLQNTYDYWVIDFFPNGTGGELTELLYWVKTTNTQIKFILTLRGVIFSAAKTQAFYQRNDSLRLINDLYDRVIVFCDPQIVDLNAEYFSGKITKPIHYLGYLYEKDRLVKAEPHSDHTHVMIDFGGGFECDELLLATLNALNKSDKHYVITVLLGEYYQQETIEIVISQNDGINVHRQPFPSGKVIQPVHVVIGCGGYHVTVNCIFNSIPLLVIPKDELEEAGIHINRLKKFASINITPKDRICTIDTAIQTLLESPSIHSLNSCTAEGLAVFFND</sequence>
<gene>
    <name evidence="1" type="ORF">ACFFGT_19275</name>
</gene>
<evidence type="ECO:0000313" key="1">
    <source>
        <dbReference type="EMBL" id="MFC0516357.1"/>
    </source>
</evidence>